<proteinExistence type="predicted"/>
<reference evidence="2" key="1">
    <citation type="submission" date="2016-10" db="EMBL/GenBank/DDBJ databases">
        <authorList>
            <person name="Varghese N."/>
            <person name="Submissions S."/>
        </authorList>
    </citation>
    <scope>NUCLEOTIDE SEQUENCE [LARGE SCALE GENOMIC DNA]</scope>
    <source>
        <strain evidence="2">ES.061</strain>
    </source>
</reference>
<evidence type="ECO:0000313" key="1">
    <source>
        <dbReference type="EMBL" id="SEB92765.1"/>
    </source>
</evidence>
<dbReference type="RefSeq" id="WP_007008452.1">
    <property type="nucleotide sequence ID" value="NZ_FNSL01000001.1"/>
</dbReference>
<dbReference type="AlphaFoldDB" id="A0A1H4ND09"/>
<sequence>MLMRRFSIVCLITALFGMGLAILVAEAGRPSDPWQDNRPFSCSAEQAALCGRTALR</sequence>
<keyword evidence="2" id="KW-1185">Reference proteome</keyword>
<protein>
    <submittedName>
        <fullName evidence="1">Uncharacterized protein</fullName>
    </submittedName>
</protein>
<accession>A0A1H4ND09</accession>
<organism evidence="1 2">
    <name type="scientific">Nitratireductor aquibiodomus</name>
    <dbReference type="NCBI Taxonomy" id="204799"/>
    <lineage>
        <taxon>Bacteria</taxon>
        <taxon>Pseudomonadati</taxon>
        <taxon>Pseudomonadota</taxon>
        <taxon>Alphaproteobacteria</taxon>
        <taxon>Hyphomicrobiales</taxon>
        <taxon>Phyllobacteriaceae</taxon>
        <taxon>Nitratireductor</taxon>
    </lineage>
</organism>
<gene>
    <name evidence="1" type="ORF">SAMN05216452_3709</name>
</gene>
<dbReference type="EMBL" id="FNSL01000001">
    <property type="protein sequence ID" value="SEB92765.1"/>
    <property type="molecule type" value="Genomic_DNA"/>
</dbReference>
<name>A0A1H4ND09_9HYPH</name>
<evidence type="ECO:0000313" key="2">
    <source>
        <dbReference type="Proteomes" id="UP000199064"/>
    </source>
</evidence>
<dbReference type="Proteomes" id="UP000199064">
    <property type="component" value="Unassembled WGS sequence"/>
</dbReference>